<organism evidence="11 12">
    <name type="scientific">Dendrothele bispora (strain CBS 962.96)</name>
    <dbReference type="NCBI Taxonomy" id="1314807"/>
    <lineage>
        <taxon>Eukaryota</taxon>
        <taxon>Fungi</taxon>
        <taxon>Dikarya</taxon>
        <taxon>Basidiomycota</taxon>
        <taxon>Agaricomycotina</taxon>
        <taxon>Agaricomycetes</taxon>
        <taxon>Agaricomycetidae</taxon>
        <taxon>Agaricales</taxon>
        <taxon>Agaricales incertae sedis</taxon>
        <taxon>Dendrothele</taxon>
    </lineage>
</organism>
<feature type="transmembrane region" description="Helical" evidence="9">
    <location>
        <begin position="20"/>
        <end position="50"/>
    </location>
</feature>
<reference evidence="11 12" key="1">
    <citation type="journal article" date="2019" name="Nat. Ecol. Evol.">
        <title>Megaphylogeny resolves global patterns of mushroom evolution.</title>
        <authorList>
            <person name="Varga T."/>
            <person name="Krizsan K."/>
            <person name="Foldi C."/>
            <person name="Dima B."/>
            <person name="Sanchez-Garcia M."/>
            <person name="Sanchez-Ramirez S."/>
            <person name="Szollosi G.J."/>
            <person name="Szarkandi J.G."/>
            <person name="Papp V."/>
            <person name="Albert L."/>
            <person name="Andreopoulos W."/>
            <person name="Angelini C."/>
            <person name="Antonin V."/>
            <person name="Barry K.W."/>
            <person name="Bougher N.L."/>
            <person name="Buchanan P."/>
            <person name="Buyck B."/>
            <person name="Bense V."/>
            <person name="Catcheside P."/>
            <person name="Chovatia M."/>
            <person name="Cooper J."/>
            <person name="Damon W."/>
            <person name="Desjardin D."/>
            <person name="Finy P."/>
            <person name="Geml J."/>
            <person name="Haridas S."/>
            <person name="Hughes K."/>
            <person name="Justo A."/>
            <person name="Karasinski D."/>
            <person name="Kautmanova I."/>
            <person name="Kiss B."/>
            <person name="Kocsube S."/>
            <person name="Kotiranta H."/>
            <person name="LaButti K.M."/>
            <person name="Lechner B.E."/>
            <person name="Liimatainen K."/>
            <person name="Lipzen A."/>
            <person name="Lukacs Z."/>
            <person name="Mihaltcheva S."/>
            <person name="Morgado L.N."/>
            <person name="Niskanen T."/>
            <person name="Noordeloos M.E."/>
            <person name="Ohm R.A."/>
            <person name="Ortiz-Santana B."/>
            <person name="Ovrebo C."/>
            <person name="Racz N."/>
            <person name="Riley R."/>
            <person name="Savchenko A."/>
            <person name="Shiryaev A."/>
            <person name="Soop K."/>
            <person name="Spirin V."/>
            <person name="Szebenyi C."/>
            <person name="Tomsovsky M."/>
            <person name="Tulloss R.E."/>
            <person name="Uehling J."/>
            <person name="Grigoriev I.V."/>
            <person name="Vagvolgyi C."/>
            <person name="Papp T."/>
            <person name="Martin F.M."/>
            <person name="Miettinen O."/>
            <person name="Hibbett D.S."/>
            <person name="Nagy L.G."/>
        </authorList>
    </citation>
    <scope>NUCLEOTIDE SEQUENCE [LARGE SCALE GENOMIC DNA]</scope>
    <source>
        <strain evidence="11 12">CBS 962.96</strain>
    </source>
</reference>
<dbReference type="Pfam" id="PF00083">
    <property type="entry name" value="Sugar_tr"/>
    <property type="match status" value="1"/>
</dbReference>
<dbReference type="NCBIfam" id="TIGR00879">
    <property type="entry name" value="SP"/>
    <property type="match status" value="1"/>
</dbReference>
<keyword evidence="6 9" id="KW-0472">Membrane</keyword>
<dbReference type="OrthoDB" id="508119at2759"/>
<dbReference type="PANTHER" id="PTHR48022:SF60">
    <property type="entry name" value="MAJOR FACILITATOR SUPERFAMILY (MFS) PROFILE DOMAIN-CONTAINING PROTEIN"/>
    <property type="match status" value="1"/>
</dbReference>
<evidence type="ECO:0000313" key="11">
    <source>
        <dbReference type="EMBL" id="THU90994.1"/>
    </source>
</evidence>
<feature type="transmembrane region" description="Helical" evidence="9">
    <location>
        <begin position="397"/>
        <end position="419"/>
    </location>
</feature>
<dbReference type="InterPro" id="IPR050360">
    <property type="entry name" value="MFS_Sugar_Transporters"/>
</dbReference>
<dbReference type="FunFam" id="1.20.1250.20:FF:000026">
    <property type="entry name" value="MFS quinate transporter QutD"/>
    <property type="match status" value="1"/>
</dbReference>
<evidence type="ECO:0000256" key="5">
    <source>
        <dbReference type="ARBA" id="ARBA00022989"/>
    </source>
</evidence>
<feature type="transmembrane region" description="Helical" evidence="9">
    <location>
        <begin position="431"/>
        <end position="448"/>
    </location>
</feature>
<feature type="transmembrane region" description="Helical" evidence="9">
    <location>
        <begin position="158"/>
        <end position="179"/>
    </location>
</feature>
<dbReference type="GO" id="GO:0005351">
    <property type="term" value="F:carbohydrate:proton symporter activity"/>
    <property type="evidence" value="ECO:0007669"/>
    <property type="project" value="TreeGrafter"/>
</dbReference>
<evidence type="ECO:0000313" key="12">
    <source>
        <dbReference type="Proteomes" id="UP000297245"/>
    </source>
</evidence>
<evidence type="ECO:0000256" key="2">
    <source>
        <dbReference type="ARBA" id="ARBA00010992"/>
    </source>
</evidence>
<keyword evidence="12" id="KW-1185">Reference proteome</keyword>
<comment type="subcellular location">
    <subcellularLocation>
        <location evidence="1">Membrane</location>
        <topology evidence="1">Multi-pass membrane protein</topology>
    </subcellularLocation>
</comment>
<dbReference type="EMBL" id="ML179319">
    <property type="protein sequence ID" value="THU90994.1"/>
    <property type="molecule type" value="Genomic_DNA"/>
</dbReference>
<keyword evidence="5 9" id="KW-1133">Transmembrane helix</keyword>
<dbReference type="GO" id="GO:0016020">
    <property type="term" value="C:membrane"/>
    <property type="evidence" value="ECO:0007669"/>
    <property type="project" value="UniProtKB-SubCell"/>
</dbReference>
<keyword evidence="4 9" id="KW-0812">Transmembrane</keyword>
<gene>
    <name evidence="11" type="ORF">K435DRAFT_841230</name>
</gene>
<dbReference type="PROSITE" id="PS00217">
    <property type="entry name" value="SUGAR_TRANSPORT_2"/>
    <property type="match status" value="1"/>
</dbReference>
<comment type="similarity">
    <text evidence="2 8">Belongs to the major facilitator superfamily. Sugar transporter (TC 2.A.1.1) family.</text>
</comment>
<evidence type="ECO:0000256" key="7">
    <source>
        <dbReference type="ARBA" id="ARBA00049119"/>
    </source>
</evidence>
<evidence type="ECO:0000256" key="6">
    <source>
        <dbReference type="ARBA" id="ARBA00023136"/>
    </source>
</evidence>
<dbReference type="InterPro" id="IPR005829">
    <property type="entry name" value="Sugar_transporter_CS"/>
</dbReference>
<feature type="transmembrane region" description="Helical" evidence="9">
    <location>
        <begin position="325"/>
        <end position="348"/>
    </location>
</feature>
<dbReference type="InterPro" id="IPR003663">
    <property type="entry name" value="Sugar/inositol_transpt"/>
</dbReference>
<dbReference type="InterPro" id="IPR036259">
    <property type="entry name" value="MFS_trans_sf"/>
</dbReference>
<dbReference type="SUPFAM" id="SSF103473">
    <property type="entry name" value="MFS general substrate transporter"/>
    <property type="match status" value="1"/>
</dbReference>
<dbReference type="PANTHER" id="PTHR48022">
    <property type="entry name" value="PLASTIDIC GLUCOSE TRANSPORTER 4"/>
    <property type="match status" value="1"/>
</dbReference>
<feature type="transmembrane region" description="Helical" evidence="9">
    <location>
        <begin position="293"/>
        <end position="313"/>
    </location>
</feature>
<evidence type="ECO:0000259" key="10">
    <source>
        <dbReference type="PROSITE" id="PS50850"/>
    </source>
</evidence>
<keyword evidence="3 8" id="KW-0813">Transport</keyword>
<accession>A0A4S8LNW4</accession>
<feature type="transmembrane region" description="Helical" evidence="9">
    <location>
        <begin position="122"/>
        <end position="146"/>
    </location>
</feature>
<dbReference type="Proteomes" id="UP000297245">
    <property type="component" value="Unassembled WGS sequence"/>
</dbReference>
<feature type="transmembrane region" description="Helical" evidence="9">
    <location>
        <begin position="97"/>
        <end position="116"/>
    </location>
</feature>
<evidence type="ECO:0000256" key="8">
    <source>
        <dbReference type="RuleBase" id="RU003346"/>
    </source>
</evidence>
<evidence type="ECO:0000256" key="1">
    <source>
        <dbReference type="ARBA" id="ARBA00004141"/>
    </source>
</evidence>
<sequence length="531" mass="59184">MGFKIVHDPNTPLEIYNGRIYATAIVISFGALLFGYCASFIGTTITLTAFKADFGLAELSETARNNIDSNIVSAFQACAIGGALFGYPVMEKFGRKICLQVAGVIFMISTVLQIAASHSLDMIYAGRALGGFSVGIVTTVCPVYLAEVSPPSIRGRLVGFYEIAYQLAAVVGFWINYGIRETMDEQRSATWRIPMAVQLIPGGMLLLGSLYLKESPRYLLKMEKPEQTSVILSYLRNLPPNHEYVENELSATVLQINREREVTAHETGNSVVRYFKGIWHETTKKGIRNRMIIGAWIMIWQNMSGINAINFYSPTLFSDIGVTDTSFYTGIYGVLKAVASLVFFAFFVDWIGRRLPLLVGAFLSGLCLLYVAIYVKVGHPATEEVISTSTAAGGRAAIAFIMLFSIFYCMGWNGLAWVICAEIYPTRIRGFCAAWTAFWQWVMQLVIVRTTTTMSENLGWGMFLLFAMFNFASVVFTYFFIPETKGKTLEEMDAVFGYSQYDSAVNEKSTREMIEDTKMVNDIRENADKSV</sequence>
<dbReference type="InterPro" id="IPR005828">
    <property type="entry name" value="MFS_sugar_transport-like"/>
</dbReference>
<name>A0A4S8LNW4_DENBC</name>
<dbReference type="Gene3D" id="1.20.1250.20">
    <property type="entry name" value="MFS general substrate transporter like domains"/>
    <property type="match status" value="1"/>
</dbReference>
<dbReference type="PROSITE" id="PS50850">
    <property type="entry name" value="MFS"/>
    <property type="match status" value="1"/>
</dbReference>
<dbReference type="InterPro" id="IPR020846">
    <property type="entry name" value="MFS_dom"/>
</dbReference>
<feature type="transmembrane region" description="Helical" evidence="9">
    <location>
        <begin position="191"/>
        <end position="212"/>
    </location>
</feature>
<evidence type="ECO:0000256" key="9">
    <source>
        <dbReference type="SAM" id="Phobius"/>
    </source>
</evidence>
<dbReference type="PRINTS" id="PR00171">
    <property type="entry name" value="SUGRTRNSPORT"/>
</dbReference>
<feature type="transmembrane region" description="Helical" evidence="9">
    <location>
        <begin position="460"/>
        <end position="481"/>
    </location>
</feature>
<feature type="transmembrane region" description="Helical" evidence="9">
    <location>
        <begin position="355"/>
        <end position="377"/>
    </location>
</feature>
<protein>
    <submittedName>
        <fullName evidence="11">Putative hexose transport-related protein</fullName>
    </submittedName>
</protein>
<feature type="domain" description="Major facilitator superfamily (MFS) profile" evidence="10">
    <location>
        <begin position="23"/>
        <end position="485"/>
    </location>
</feature>
<proteinExistence type="inferred from homology"/>
<evidence type="ECO:0000256" key="4">
    <source>
        <dbReference type="ARBA" id="ARBA00022692"/>
    </source>
</evidence>
<dbReference type="AlphaFoldDB" id="A0A4S8LNW4"/>
<evidence type="ECO:0000256" key="3">
    <source>
        <dbReference type="ARBA" id="ARBA00022448"/>
    </source>
</evidence>
<comment type="catalytic activity">
    <reaction evidence="7">
        <text>myo-inositol(out) + H(+)(out) = myo-inositol(in) + H(+)(in)</text>
        <dbReference type="Rhea" id="RHEA:60364"/>
        <dbReference type="ChEBI" id="CHEBI:15378"/>
        <dbReference type="ChEBI" id="CHEBI:17268"/>
    </reaction>
</comment>